<dbReference type="Gene3D" id="3.40.366.10">
    <property type="entry name" value="Malonyl-Coenzyme A Acyl Carrier Protein, domain 2"/>
    <property type="match status" value="1"/>
</dbReference>
<dbReference type="Pfam" id="PF02801">
    <property type="entry name" value="Ketoacyl-synt_C"/>
    <property type="match status" value="1"/>
</dbReference>
<comment type="caution">
    <text evidence="5">The sequence shown here is derived from an EMBL/GenBank/DDBJ whole genome shotgun (WGS) entry which is preliminary data.</text>
</comment>
<dbReference type="InterPro" id="IPR014031">
    <property type="entry name" value="Ketoacyl_synth_C"/>
</dbReference>
<organism evidence="5 6">
    <name type="scientific">Rhodoplanes tepidamans</name>
    <name type="common">Rhodoplanes cryptolactis</name>
    <dbReference type="NCBI Taxonomy" id="200616"/>
    <lineage>
        <taxon>Bacteria</taxon>
        <taxon>Pseudomonadati</taxon>
        <taxon>Pseudomonadota</taxon>
        <taxon>Alphaproteobacteria</taxon>
        <taxon>Hyphomicrobiales</taxon>
        <taxon>Nitrobacteraceae</taxon>
        <taxon>Rhodoplanes</taxon>
    </lineage>
</organism>
<dbReference type="InterPro" id="IPR050091">
    <property type="entry name" value="PKS_NRPS_Biosynth_Enz"/>
</dbReference>
<evidence type="ECO:0000256" key="1">
    <source>
        <dbReference type="ARBA" id="ARBA00022450"/>
    </source>
</evidence>
<dbReference type="PANTHER" id="PTHR43775:SF37">
    <property type="entry name" value="SI:DKEY-61P9.11"/>
    <property type="match status" value="1"/>
</dbReference>
<dbReference type="InterPro" id="IPR001227">
    <property type="entry name" value="Ac_transferase_dom_sf"/>
</dbReference>
<gene>
    <name evidence="5" type="ORF">PQJ73_21050</name>
</gene>
<dbReference type="SUPFAM" id="SSF51735">
    <property type="entry name" value="NAD(P)-binding Rossmann-fold domains"/>
    <property type="match status" value="2"/>
</dbReference>
<keyword evidence="3" id="KW-0808">Transferase</keyword>
<dbReference type="InterPro" id="IPR014043">
    <property type="entry name" value="Acyl_transferase_dom"/>
</dbReference>
<dbReference type="InterPro" id="IPR032821">
    <property type="entry name" value="PKS_assoc"/>
</dbReference>
<evidence type="ECO:0000256" key="3">
    <source>
        <dbReference type="ARBA" id="ARBA00022679"/>
    </source>
</evidence>
<dbReference type="Pfam" id="PF08659">
    <property type="entry name" value="KR"/>
    <property type="match status" value="1"/>
</dbReference>
<feature type="non-terminal residue" evidence="5">
    <location>
        <position position="1396"/>
    </location>
</feature>
<dbReference type="InterPro" id="IPR014030">
    <property type="entry name" value="Ketoacyl_synth_N"/>
</dbReference>
<dbReference type="EMBL" id="JAQQLI010000039">
    <property type="protein sequence ID" value="MDC7788185.1"/>
    <property type="molecule type" value="Genomic_DNA"/>
</dbReference>
<dbReference type="Proteomes" id="UP001165652">
    <property type="component" value="Unassembled WGS sequence"/>
</dbReference>
<proteinExistence type="predicted"/>
<protein>
    <submittedName>
        <fullName evidence="5">SDR family NAD(P)-dependent oxidoreductase</fullName>
    </submittedName>
</protein>
<dbReference type="InterPro" id="IPR016035">
    <property type="entry name" value="Acyl_Trfase/lysoPLipase"/>
</dbReference>
<evidence type="ECO:0000256" key="2">
    <source>
        <dbReference type="ARBA" id="ARBA00022553"/>
    </source>
</evidence>
<keyword evidence="1" id="KW-0596">Phosphopantetheine</keyword>
<name>A0ABT5JER6_RHOTP</name>
<evidence type="ECO:0000313" key="5">
    <source>
        <dbReference type="EMBL" id="MDC7788185.1"/>
    </source>
</evidence>
<dbReference type="InterPro" id="IPR020841">
    <property type="entry name" value="PKS_Beta-ketoAc_synthase_dom"/>
</dbReference>
<accession>A0ABT5JER6</accession>
<dbReference type="InterPro" id="IPR016039">
    <property type="entry name" value="Thiolase-like"/>
</dbReference>
<dbReference type="SMART" id="SM00822">
    <property type="entry name" value="PKS_KR"/>
    <property type="match status" value="1"/>
</dbReference>
<feature type="domain" description="Ketosynthase family 3 (KS3)" evidence="4">
    <location>
        <begin position="19"/>
        <end position="449"/>
    </location>
</feature>
<dbReference type="SMART" id="SM00827">
    <property type="entry name" value="PKS_AT"/>
    <property type="match status" value="1"/>
</dbReference>
<dbReference type="InterPro" id="IPR016036">
    <property type="entry name" value="Malonyl_transacylase_ACP-bd"/>
</dbReference>
<evidence type="ECO:0000313" key="6">
    <source>
        <dbReference type="Proteomes" id="UP001165652"/>
    </source>
</evidence>
<dbReference type="InterPro" id="IPR036291">
    <property type="entry name" value="NAD(P)-bd_dom_sf"/>
</dbReference>
<dbReference type="InterPro" id="IPR057326">
    <property type="entry name" value="KR_dom"/>
</dbReference>
<dbReference type="Pfam" id="PF16197">
    <property type="entry name" value="KAsynt_C_assoc"/>
    <property type="match status" value="1"/>
</dbReference>
<dbReference type="SMART" id="SM00825">
    <property type="entry name" value="PKS_KS"/>
    <property type="match status" value="1"/>
</dbReference>
<dbReference type="Pfam" id="PF00109">
    <property type="entry name" value="ketoacyl-synt"/>
    <property type="match status" value="1"/>
</dbReference>
<dbReference type="PROSITE" id="PS52004">
    <property type="entry name" value="KS3_2"/>
    <property type="match status" value="1"/>
</dbReference>
<dbReference type="PANTHER" id="PTHR43775">
    <property type="entry name" value="FATTY ACID SYNTHASE"/>
    <property type="match status" value="1"/>
</dbReference>
<dbReference type="RefSeq" id="WP_272779023.1">
    <property type="nucleotide sequence ID" value="NZ_JAQQLI010000039.1"/>
</dbReference>
<dbReference type="SUPFAM" id="SSF53901">
    <property type="entry name" value="Thiolase-like"/>
    <property type="match status" value="1"/>
</dbReference>
<dbReference type="Gene3D" id="3.40.50.720">
    <property type="entry name" value="NAD(P)-binding Rossmann-like Domain"/>
    <property type="match status" value="1"/>
</dbReference>
<sequence>MATPIVSDRTVTARTVSTDRHIAVIGLAGRFPGADDVDALWAMLKAGRSGLVVLDGDGSEAATGPDATQDRPGPVGRLVRRAFRLPHADCFDAAFFGIPAAEAAAMDPQQRVFLEVAWHALEHAGHGDAGGRGDAGPVGVFAGCGFNDHVLKHVGPRSYRDGAADYFAMLLGNDKDFLASRVAYHLGLQGPAVVVQSACSSALLAVHVAVQSLLAGETDMALAGGASICLDLEDGYAADEGGALSPSGRIAPFGHDADGIVGGNGAAAVVLKRLADAERDGDTIHAVIEATVANNDGRLKAGFTAPSAAGQARALAEALGLSGRDAGEIGFVETHGTGTPLGDPIELEALTQVYGGAATPCRLGSIKANVGHLNAAAGIAGLIAAVLVVRDGVVPPLAGHRGTDPRLGLAATRFRIATAPETWRPEGPRVAAVSSFGFGGTNVHAIVSEPPTAREPAAVDAPHLLGWSARTPEDLAALDAAMAAHWTGPLAGERPDTLADQAATLALGRRAFPHRHAVVAASAAEAGRAVATGAVLAARVPGARRDPVFLFPGQGSQFPGMCAWLHATHAPAREIIDEAAALLAPTLGCDLRSIVFGDDEAALRRTLNTQLALFVVSYAQARPLVDAGLRPAALLGHSIGEYVAACVAGVMSFRDALTLVAARGRLVASLPPAAMLAVGLPEGELGPLLGEDLSIAVVAAPDRCVVAGDGEAIARLETALSARDVPASRLRVSHAFHSHRLEPILDRFAEALATIRLARPTIPLVSNASGALADPDAVATPDYWVRHLRAPVRLHDGFSSLASAVPDALALELGPGATLCGLARKCGAAALADATPTMRSAATQRADFLAAMGKAWVEGCAVAPELRLGGPPRRRVPLPLYPFRRTPHRLPLLAAAGGPAVDALAPDAASPRRPPEKWCHVPVWSQHPGPFTNAPPWPEDAVWFLPDGLSPPTGAGGTVVRPGREFRRLADGSFRVRPDAAADHRALVDALAPRGARLGTILHAWLLDDTPTGPRERRALGYGSLVRLAQAIDAKRTNDIVGPLVLMTRRLAAIQAGEPDEPVQAAALGALHSIAVELAVRTAWLDVDALPDPTLLRHLLATRPDGARPVALAVRQGRAWRRSLAPVTLAAAGPPAPGGTWLVIGGLGGIGSVLLPALAGPGSRIVVVGRSIDPDVVATPARHPVLKACLDRGARVTAWRGDAADRALLGRVAADLAAQPGRLDGVFQLAGLYVNQTLADLSLAETDSNFRAKIEATLMLRDVLAPLRPGFLALFSSITAEISGVGVADYAAANRGLDAIAAAEPQPFPIVSIAWDAWRDVGALGRALAGTDDSGLFARDIARAITPSEGLDTLWRILTSGLRRVLVCTGDIDARRREIDALAARRDAPIVLPSGG</sequence>
<dbReference type="InterPro" id="IPR018201">
    <property type="entry name" value="Ketoacyl_synth_AS"/>
</dbReference>
<keyword evidence="6" id="KW-1185">Reference proteome</keyword>
<evidence type="ECO:0000259" key="4">
    <source>
        <dbReference type="PROSITE" id="PS52004"/>
    </source>
</evidence>
<keyword evidence="2" id="KW-0597">Phosphoprotein</keyword>
<dbReference type="SUPFAM" id="SSF55048">
    <property type="entry name" value="Probable ACP-binding domain of malonyl-CoA ACP transacylase"/>
    <property type="match status" value="1"/>
</dbReference>
<dbReference type="Gene3D" id="3.40.47.10">
    <property type="match status" value="1"/>
</dbReference>
<dbReference type="PROSITE" id="PS00606">
    <property type="entry name" value="KS3_1"/>
    <property type="match status" value="1"/>
</dbReference>
<reference evidence="5" key="2">
    <citation type="submission" date="2023-02" db="EMBL/GenBank/DDBJ databases">
        <authorList>
            <person name="Rayyan A."/>
            <person name="Meyer T."/>
            <person name="Kyndt J.A."/>
        </authorList>
    </citation>
    <scope>NUCLEOTIDE SEQUENCE</scope>
    <source>
        <strain evidence="5">DSM 9987</strain>
    </source>
</reference>
<reference evidence="5" key="1">
    <citation type="journal article" date="2023" name="Microbiol Resour">
        <title>Genome Sequences of Rhodoplanes serenus and Two Thermotolerant Strains, Rhodoplanes tepidamans and 'Rhodoplanes cryptolactis,' Further Refine the Genus.</title>
        <authorList>
            <person name="Rayyan A.A."/>
            <person name="Kyndt J.A."/>
        </authorList>
    </citation>
    <scope>NUCLEOTIDE SEQUENCE</scope>
    <source>
        <strain evidence="5">DSM 9987</strain>
    </source>
</reference>
<dbReference type="Gene3D" id="3.30.70.3290">
    <property type="match status" value="1"/>
</dbReference>
<dbReference type="SUPFAM" id="SSF52151">
    <property type="entry name" value="FabD/lysophospholipase-like"/>
    <property type="match status" value="1"/>
</dbReference>
<dbReference type="CDD" id="cd00833">
    <property type="entry name" value="PKS"/>
    <property type="match status" value="1"/>
</dbReference>
<dbReference type="InterPro" id="IPR013968">
    <property type="entry name" value="PKS_KR"/>
</dbReference>
<dbReference type="Pfam" id="PF00698">
    <property type="entry name" value="Acyl_transf_1"/>
    <property type="match status" value="1"/>
</dbReference>